<dbReference type="InterPro" id="IPR057601">
    <property type="entry name" value="Oar-like_b-barrel"/>
</dbReference>
<keyword evidence="4" id="KW-0812">Transmembrane</keyword>
<dbReference type="PANTHER" id="PTHR30069">
    <property type="entry name" value="TONB-DEPENDENT OUTER MEMBRANE RECEPTOR"/>
    <property type="match status" value="1"/>
</dbReference>
<accession>A0A428MRH6</accession>
<proteinExistence type="predicted"/>
<protein>
    <submittedName>
        <fullName evidence="9">Carboxypeptidase family protein</fullName>
    </submittedName>
</protein>
<evidence type="ECO:0000313" key="10">
    <source>
        <dbReference type="Proteomes" id="UP000269669"/>
    </source>
</evidence>
<keyword evidence="5" id="KW-0732">Signal</keyword>
<keyword evidence="9" id="KW-0378">Hydrolase</keyword>
<dbReference type="InterPro" id="IPR039426">
    <property type="entry name" value="TonB-dep_rcpt-like"/>
</dbReference>
<dbReference type="GO" id="GO:0004180">
    <property type="term" value="F:carboxypeptidase activity"/>
    <property type="evidence" value="ECO:0007669"/>
    <property type="project" value="UniProtKB-KW"/>
</dbReference>
<reference evidence="9 10" key="1">
    <citation type="submission" date="2018-12" db="EMBL/GenBank/DDBJ databases">
        <title>Sequencing of bacterial isolates from soil warming experiment in Harvard Forest, Massachusetts, USA.</title>
        <authorList>
            <person name="Deangelis K."/>
        </authorList>
    </citation>
    <scope>NUCLEOTIDE SEQUENCE [LARGE SCALE GENOMIC DNA]</scope>
    <source>
        <strain evidence="9 10">EB153</strain>
    </source>
</reference>
<keyword evidence="6" id="KW-0472">Membrane</keyword>
<feature type="domain" description="TonB-dependent transporter Oar-like beta-barrel" evidence="8">
    <location>
        <begin position="258"/>
        <end position="1188"/>
    </location>
</feature>
<dbReference type="Gene3D" id="2.60.40.1120">
    <property type="entry name" value="Carboxypeptidase-like, regulatory domain"/>
    <property type="match status" value="1"/>
</dbReference>
<keyword evidence="2" id="KW-0813">Transport</keyword>
<dbReference type="GO" id="GO:0009279">
    <property type="term" value="C:cell outer membrane"/>
    <property type="evidence" value="ECO:0007669"/>
    <property type="project" value="UniProtKB-SubCell"/>
</dbReference>
<evidence type="ECO:0000256" key="5">
    <source>
        <dbReference type="ARBA" id="ARBA00022729"/>
    </source>
</evidence>
<keyword evidence="7" id="KW-0998">Cell outer membrane</keyword>
<evidence type="ECO:0000313" key="9">
    <source>
        <dbReference type="EMBL" id="RSL19333.1"/>
    </source>
</evidence>
<dbReference type="Proteomes" id="UP000269669">
    <property type="component" value="Unassembled WGS sequence"/>
</dbReference>
<evidence type="ECO:0000259" key="8">
    <source>
        <dbReference type="Pfam" id="PF25183"/>
    </source>
</evidence>
<dbReference type="AlphaFoldDB" id="A0A428MRH6"/>
<evidence type="ECO:0000256" key="6">
    <source>
        <dbReference type="ARBA" id="ARBA00023136"/>
    </source>
</evidence>
<evidence type="ECO:0000256" key="4">
    <source>
        <dbReference type="ARBA" id="ARBA00022692"/>
    </source>
</evidence>
<evidence type="ECO:0000256" key="2">
    <source>
        <dbReference type="ARBA" id="ARBA00022448"/>
    </source>
</evidence>
<dbReference type="GO" id="GO:0044718">
    <property type="term" value="P:siderophore transmembrane transport"/>
    <property type="evidence" value="ECO:0007669"/>
    <property type="project" value="TreeGrafter"/>
</dbReference>
<dbReference type="Pfam" id="PF25183">
    <property type="entry name" value="OMP_b-brl_4"/>
    <property type="match status" value="1"/>
</dbReference>
<comment type="subcellular location">
    <subcellularLocation>
        <location evidence="1">Cell outer membrane</location>
        <topology evidence="1">Multi-pass membrane protein</topology>
    </subcellularLocation>
</comment>
<organism evidence="9 10">
    <name type="scientific">Edaphobacter aggregans</name>
    <dbReference type="NCBI Taxonomy" id="570835"/>
    <lineage>
        <taxon>Bacteria</taxon>
        <taxon>Pseudomonadati</taxon>
        <taxon>Acidobacteriota</taxon>
        <taxon>Terriglobia</taxon>
        <taxon>Terriglobales</taxon>
        <taxon>Acidobacteriaceae</taxon>
        <taxon>Edaphobacter</taxon>
    </lineage>
</organism>
<keyword evidence="10" id="KW-1185">Reference proteome</keyword>
<dbReference type="SUPFAM" id="SSF56935">
    <property type="entry name" value="Porins"/>
    <property type="match status" value="1"/>
</dbReference>
<name>A0A428MRH6_9BACT</name>
<dbReference type="Gene3D" id="2.40.170.20">
    <property type="entry name" value="TonB-dependent receptor, beta-barrel domain"/>
    <property type="match status" value="1"/>
</dbReference>
<dbReference type="SUPFAM" id="SSF49464">
    <property type="entry name" value="Carboxypeptidase regulatory domain-like"/>
    <property type="match status" value="1"/>
</dbReference>
<sequence length="1195" mass="129013">MQFNRGTRSQLLATIVMLALGIAGITRLQAQSQAFTATISGTVTDTSGGVLPGAKITLISAERGITRTFTTSETGSYTFTLLPPADYVLKVEQPGFQTYEQRGVSLAAGVSVHQDITLSVGAVSQEVVVSASAPLLNADNANISADISQRQVVELPLNLRNVFGLASLNSSVNNSTQAQMVNSNGISGSADQDISFLNFGGTHFGTAAYLLDGTWNTAQDWGGVVYVPSVENVQEFKIQTNAFTAQYGWSSGNVVNVVSKSGTNRLHGDVFEFYRNSALDANNYFNNRNGLARPSFNRNQFGGSVGGPVYIPGIYKQTEKTFFFFVYEGLRQSTPATLSATVPTQAFIGGDFSSLLTSTVVGHDALGRPIYQGAIYDPYSVRAITQGQVDPRTGLVATSTGFIRDAIPGNNVAGRIDPVAAKIAAGKYWPSPTNSSLFNNFFATAPASAHSDEYSIRVDHNISDLSRIYARYSHKAEVKTNSPAFFGSSNPGGPGVTNPNNRWSFDLGYSHIFSQSLILSANAGMNRWIEQSATQGDGFKPSTLGLPAGLDPIANQFPQIKIDSFSGLGPGAINGQDSYAVPRNYITYSADLTKSLSKHTLNFGFMGVVNQILGGHVYGTKFNFITSTTAGPDPSNPTQGTGFGFASYLLGVPDNTGSTGINAQLATQKNYFGGYVQDDWKLDPRLTVNLGLRYEVQTPLTERHDKQQYFDFTAINPVGAGTGINTPGQLVFNGGGHTRSLYDTQTTNFGPRIGISYLLKPNMVLRSGYGLFFIPTFTGNGPADGYTQTTPIRGTNGDNSVFNTLSNPVPNGVLLPQGSALGSQQDVGQGVPAVRRARASSYLQQWMLGIQYSFHTNDMLDITYVGNRGLKLSAGTYERDMLNPQYFSLGLAALTAQVPNPFNGKITGTGCSLQGATVPRWQLLRPYPQYCSVAEQEAPLGDSYYNALQMTYTHRFSHGFSVLASYTFSKFIDDVEGNNGWANSGPTSIRNYYNLAAEKSVDGADIPHSLVVSYIYELPIGKGKSLGSNLSTPVNAVVGGWQVSGISTFKQGFPLSIAPANNTLGQFGGNRRPDIVANMHVANPTIDRWFNVGAFQDPSDPFDFGSAPRYISTLRAPGYQNWDLSAQKYWHFGEVTRLQFRAEWFNAFNRANFYAPNQFLGNRVTNTDGSYGGSFGQISNAFAARDVQFAAKFYW</sequence>
<keyword evidence="3" id="KW-1134">Transmembrane beta strand</keyword>
<dbReference type="PANTHER" id="PTHR30069:SF29">
    <property type="entry name" value="HEMOGLOBIN AND HEMOGLOBIN-HAPTOGLOBIN-BINDING PROTEIN 1-RELATED"/>
    <property type="match status" value="1"/>
</dbReference>
<evidence type="ECO:0000256" key="3">
    <source>
        <dbReference type="ARBA" id="ARBA00022452"/>
    </source>
</evidence>
<dbReference type="EMBL" id="RSDW01000001">
    <property type="protein sequence ID" value="RSL19333.1"/>
    <property type="molecule type" value="Genomic_DNA"/>
</dbReference>
<evidence type="ECO:0000256" key="1">
    <source>
        <dbReference type="ARBA" id="ARBA00004571"/>
    </source>
</evidence>
<dbReference type="Pfam" id="PF13620">
    <property type="entry name" value="CarboxypepD_reg"/>
    <property type="match status" value="1"/>
</dbReference>
<dbReference type="GO" id="GO:0015344">
    <property type="term" value="F:siderophore uptake transmembrane transporter activity"/>
    <property type="evidence" value="ECO:0007669"/>
    <property type="project" value="TreeGrafter"/>
</dbReference>
<keyword evidence="9" id="KW-0121">Carboxypeptidase</keyword>
<dbReference type="InterPro" id="IPR036942">
    <property type="entry name" value="Beta-barrel_TonB_sf"/>
</dbReference>
<dbReference type="InterPro" id="IPR008969">
    <property type="entry name" value="CarboxyPept-like_regulatory"/>
</dbReference>
<keyword evidence="9" id="KW-0645">Protease</keyword>
<comment type="caution">
    <text evidence="9">The sequence shown here is derived from an EMBL/GenBank/DDBJ whole genome shotgun (WGS) entry which is preliminary data.</text>
</comment>
<evidence type="ECO:0000256" key="7">
    <source>
        <dbReference type="ARBA" id="ARBA00023237"/>
    </source>
</evidence>
<gene>
    <name evidence="9" type="ORF">EDE15_4996</name>
</gene>
<dbReference type="OrthoDB" id="97893at2"/>